<sequence>MNESKISVRYAKALFELGKEENLIESVTSDIQLVDEVCKTIPEFWLMVESPVVKTSQKRAAIKQLFGEKINETTLKFLDLVVQNRREIYLKDISRNFLALCRKDKGVLAATLTSAIAVEKDSNSKLSELLSKSFNAKIELKEVVDKEIIGGFVLRIEDQQLDASISNQLTLIKRELLSNHMK</sequence>
<dbReference type="OrthoDB" id="9802471at2"/>
<keyword evidence="4 7" id="KW-0406">Ion transport</keyword>
<keyword evidence="5 7" id="KW-0472">Membrane</keyword>
<dbReference type="Pfam" id="PF00213">
    <property type="entry name" value="OSCP"/>
    <property type="match status" value="1"/>
</dbReference>
<name>A0A2N3HZK0_9BACT</name>
<comment type="similarity">
    <text evidence="7">Belongs to the ATPase delta chain family.</text>
</comment>
<keyword evidence="6 7" id="KW-0066">ATP synthesis</keyword>
<dbReference type="PANTHER" id="PTHR11910">
    <property type="entry name" value="ATP SYNTHASE DELTA CHAIN"/>
    <property type="match status" value="1"/>
</dbReference>
<dbReference type="GO" id="GO:0046933">
    <property type="term" value="F:proton-transporting ATP synthase activity, rotational mechanism"/>
    <property type="evidence" value="ECO:0007669"/>
    <property type="project" value="UniProtKB-UniRule"/>
</dbReference>
<evidence type="ECO:0000256" key="6">
    <source>
        <dbReference type="ARBA" id="ARBA00023310"/>
    </source>
</evidence>
<evidence type="ECO:0000256" key="4">
    <source>
        <dbReference type="ARBA" id="ARBA00023065"/>
    </source>
</evidence>
<dbReference type="GO" id="GO:0045259">
    <property type="term" value="C:proton-transporting ATP synthase complex"/>
    <property type="evidence" value="ECO:0007669"/>
    <property type="project" value="UniProtKB-KW"/>
</dbReference>
<dbReference type="InterPro" id="IPR000711">
    <property type="entry name" value="ATPase_OSCP/dsu"/>
</dbReference>
<keyword evidence="9" id="KW-1185">Reference proteome</keyword>
<gene>
    <name evidence="7" type="primary">atpH</name>
    <name evidence="8" type="ORF">BZG02_08975</name>
</gene>
<evidence type="ECO:0000256" key="1">
    <source>
        <dbReference type="ARBA" id="ARBA00004370"/>
    </source>
</evidence>
<dbReference type="PROSITE" id="PS00389">
    <property type="entry name" value="ATPASE_DELTA"/>
    <property type="match status" value="1"/>
</dbReference>
<dbReference type="GO" id="GO:0005886">
    <property type="term" value="C:plasma membrane"/>
    <property type="evidence" value="ECO:0007669"/>
    <property type="project" value="UniProtKB-SubCell"/>
</dbReference>
<reference evidence="8 9" key="1">
    <citation type="journal article" date="2017" name="Front. Microbiol.">
        <title>Labilibaculum manganireducens gen. nov., sp. nov. and Labilibaculum filiforme sp. nov., Novel Bacteroidetes Isolated from Subsurface Sediments of the Baltic Sea.</title>
        <authorList>
            <person name="Vandieken V."/>
            <person name="Marshall I.P."/>
            <person name="Niemann H."/>
            <person name="Engelen B."/>
            <person name="Cypionka H."/>
        </authorList>
    </citation>
    <scope>NUCLEOTIDE SEQUENCE [LARGE SCALE GENOMIC DNA]</scope>
    <source>
        <strain evidence="8 9">59.16B</strain>
    </source>
</reference>
<evidence type="ECO:0000256" key="7">
    <source>
        <dbReference type="HAMAP-Rule" id="MF_01416"/>
    </source>
</evidence>
<organism evidence="8 9">
    <name type="scientific">Labilibaculum filiforme</name>
    <dbReference type="NCBI Taxonomy" id="1940526"/>
    <lineage>
        <taxon>Bacteria</taxon>
        <taxon>Pseudomonadati</taxon>
        <taxon>Bacteroidota</taxon>
        <taxon>Bacteroidia</taxon>
        <taxon>Marinilabiliales</taxon>
        <taxon>Marinifilaceae</taxon>
        <taxon>Labilibaculum</taxon>
    </lineage>
</organism>
<keyword evidence="3 7" id="KW-0375">Hydrogen ion transport</keyword>
<keyword evidence="7" id="KW-1003">Cell membrane</keyword>
<dbReference type="EMBL" id="MVDD01000005">
    <property type="protein sequence ID" value="PKQ63496.1"/>
    <property type="molecule type" value="Genomic_DNA"/>
</dbReference>
<dbReference type="HAMAP" id="MF_01416">
    <property type="entry name" value="ATP_synth_delta_bact"/>
    <property type="match status" value="1"/>
</dbReference>
<keyword evidence="7" id="KW-0139">CF(1)</keyword>
<comment type="subcellular location">
    <subcellularLocation>
        <location evidence="7">Cell membrane</location>
        <topology evidence="7">Peripheral membrane protein</topology>
    </subcellularLocation>
    <subcellularLocation>
        <location evidence="1">Membrane</location>
    </subcellularLocation>
</comment>
<evidence type="ECO:0000256" key="3">
    <source>
        <dbReference type="ARBA" id="ARBA00022781"/>
    </source>
</evidence>
<dbReference type="Gene3D" id="1.10.520.20">
    <property type="entry name" value="N-terminal domain of the delta subunit of the F1F0-ATP synthase"/>
    <property type="match status" value="1"/>
</dbReference>
<accession>A0A2N3HZK0</accession>
<evidence type="ECO:0000256" key="5">
    <source>
        <dbReference type="ARBA" id="ARBA00023136"/>
    </source>
</evidence>
<dbReference type="InterPro" id="IPR020781">
    <property type="entry name" value="ATPase_OSCP/d_CS"/>
</dbReference>
<dbReference type="AlphaFoldDB" id="A0A2N3HZK0"/>
<dbReference type="PRINTS" id="PR00125">
    <property type="entry name" value="ATPASEDELTA"/>
</dbReference>
<dbReference type="InterPro" id="IPR026015">
    <property type="entry name" value="ATP_synth_OSCP/delta_N_sf"/>
</dbReference>
<proteinExistence type="inferred from homology"/>
<evidence type="ECO:0000313" key="9">
    <source>
        <dbReference type="Proteomes" id="UP000233535"/>
    </source>
</evidence>
<dbReference type="RefSeq" id="WP_101261088.1">
    <property type="nucleotide sequence ID" value="NZ_MVDD01000005.1"/>
</dbReference>
<keyword evidence="2 7" id="KW-0813">Transport</keyword>
<dbReference type="NCBIfam" id="TIGR01145">
    <property type="entry name" value="ATP_synt_delta"/>
    <property type="match status" value="1"/>
</dbReference>
<dbReference type="Proteomes" id="UP000233535">
    <property type="component" value="Unassembled WGS sequence"/>
</dbReference>
<comment type="function">
    <text evidence="7">F(1)F(0) ATP synthase produces ATP from ADP in the presence of a proton or sodium gradient. F-type ATPases consist of two structural domains, F(1) containing the extramembraneous catalytic core and F(0) containing the membrane proton channel, linked together by a central stalk and a peripheral stalk. During catalysis, ATP synthesis in the catalytic domain of F(1) is coupled via a rotary mechanism of the central stalk subunits to proton translocation.</text>
</comment>
<comment type="caution">
    <text evidence="8">The sequence shown here is derived from an EMBL/GenBank/DDBJ whole genome shotgun (WGS) entry which is preliminary data.</text>
</comment>
<evidence type="ECO:0000256" key="2">
    <source>
        <dbReference type="ARBA" id="ARBA00022448"/>
    </source>
</evidence>
<dbReference type="SUPFAM" id="SSF47928">
    <property type="entry name" value="N-terminal domain of the delta subunit of the F1F0-ATP synthase"/>
    <property type="match status" value="1"/>
</dbReference>
<evidence type="ECO:0000313" key="8">
    <source>
        <dbReference type="EMBL" id="PKQ63496.1"/>
    </source>
</evidence>
<protein>
    <recommendedName>
        <fullName evidence="7">ATP synthase subunit delta</fullName>
    </recommendedName>
    <alternativeName>
        <fullName evidence="7">ATP synthase F(1) sector subunit delta</fullName>
    </alternativeName>
    <alternativeName>
        <fullName evidence="7">F-type ATPase subunit delta</fullName>
        <shortName evidence="7">F-ATPase subunit delta</shortName>
    </alternativeName>
</protein>
<comment type="function">
    <text evidence="7">This protein is part of the stalk that links CF(0) to CF(1). It either transmits conformational changes from CF(0) to CF(1) or is implicated in proton conduction.</text>
</comment>